<keyword evidence="7" id="KW-1185">Reference proteome</keyword>
<dbReference type="PANTHER" id="PTHR30118:SF15">
    <property type="entry name" value="TRANSCRIPTIONAL REGULATORY PROTEIN"/>
    <property type="match status" value="1"/>
</dbReference>
<dbReference type="SUPFAM" id="SSF53850">
    <property type="entry name" value="Periplasmic binding protein-like II"/>
    <property type="match status" value="1"/>
</dbReference>
<evidence type="ECO:0000259" key="5">
    <source>
        <dbReference type="PROSITE" id="PS50931"/>
    </source>
</evidence>
<reference evidence="6" key="2">
    <citation type="submission" date="2020-08" db="EMBL/GenBank/DDBJ databases">
        <authorList>
            <person name="Chen M."/>
            <person name="Teng W."/>
            <person name="Zhao L."/>
            <person name="Hu C."/>
            <person name="Zhou Y."/>
            <person name="Han B."/>
            <person name="Song L."/>
            <person name="Shu W."/>
        </authorList>
    </citation>
    <scope>NUCLEOTIDE SEQUENCE</scope>
    <source>
        <strain evidence="6">FACHB-1375</strain>
    </source>
</reference>
<comment type="similarity">
    <text evidence="1">Belongs to the LysR transcriptional regulatory family.</text>
</comment>
<sequence length="309" mass="34664">MNLAGIDLNLLVVFDALMTERHVTRAGERLNLSQPATSNALARLRSLLGDELFVRSATGLQPTPKALELAKQIQPALQQIETALLCEDSFDPATSEIVFAIGMSDYTEFVLLPLLMQKLQAVAPRVRMRVRSGDRQKLLSLLDSGELDLICGLFPEQVKWHSQQFLFQENYVCVCRRNHPLIGDSLSLEQYVAANHLLVSIKEDMIGRVDEVLASKNLKRHIAISIPHFTIAPFILAQTDLIATLAQRVARKFTEVENLKILALPLGMQGFSVYIRWHMSNENNPASVWLRKIFADMGKLVEEARAPVQ</sequence>
<evidence type="ECO:0000256" key="2">
    <source>
        <dbReference type="ARBA" id="ARBA00023015"/>
    </source>
</evidence>
<dbReference type="CDD" id="cd08417">
    <property type="entry name" value="PBP2_Nitroaromatics_like"/>
    <property type="match status" value="1"/>
</dbReference>
<dbReference type="AlphaFoldDB" id="A0A926VD61"/>
<evidence type="ECO:0000313" key="6">
    <source>
        <dbReference type="EMBL" id="MBD2181648.1"/>
    </source>
</evidence>
<evidence type="ECO:0000256" key="3">
    <source>
        <dbReference type="ARBA" id="ARBA00023125"/>
    </source>
</evidence>
<evidence type="ECO:0000313" key="7">
    <source>
        <dbReference type="Proteomes" id="UP000641646"/>
    </source>
</evidence>
<evidence type="ECO:0000256" key="4">
    <source>
        <dbReference type="ARBA" id="ARBA00023163"/>
    </source>
</evidence>
<evidence type="ECO:0000256" key="1">
    <source>
        <dbReference type="ARBA" id="ARBA00009437"/>
    </source>
</evidence>
<accession>A0A926VD61</accession>
<proteinExistence type="inferred from homology"/>
<dbReference type="GO" id="GO:0003677">
    <property type="term" value="F:DNA binding"/>
    <property type="evidence" value="ECO:0007669"/>
    <property type="project" value="UniProtKB-KW"/>
</dbReference>
<dbReference type="Pfam" id="PF00126">
    <property type="entry name" value="HTH_1"/>
    <property type="match status" value="1"/>
</dbReference>
<keyword evidence="2" id="KW-0805">Transcription regulation</keyword>
<dbReference type="Gene3D" id="3.40.190.10">
    <property type="entry name" value="Periplasmic binding protein-like II"/>
    <property type="match status" value="2"/>
</dbReference>
<dbReference type="InterPro" id="IPR036388">
    <property type="entry name" value="WH-like_DNA-bd_sf"/>
</dbReference>
<dbReference type="InterPro" id="IPR050389">
    <property type="entry name" value="LysR-type_TF"/>
</dbReference>
<keyword evidence="3" id="KW-0238">DNA-binding</keyword>
<dbReference type="GO" id="GO:0003700">
    <property type="term" value="F:DNA-binding transcription factor activity"/>
    <property type="evidence" value="ECO:0007669"/>
    <property type="project" value="InterPro"/>
</dbReference>
<organism evidence="6 7">
    <name type="scientific">Aerosakkonema funiforme FACHB-1375</name>
    <dbReference type="NCBI Taxonomy" id="2949571"/>
    <lineage>
        <taxon>Bacteria</taxon>
        <taxon>Bacillati</taxon>
        <taxon>Cyanobacteriota</taxon>
        <taxon>Cyanophyceae</taxon>
        <taxon>Oscillatoriophycideae</taxon>
        <taxon>Aerosakkonematales</taxon>
        <taxon>Aerosakkonemataceae</taxon>
        <taxon>Aerosakkonema</taxon>
    </lineage>
</organism>
<dbReference type="RefSeq" id="WP_190464452.1">
    <property type="nucleotide sequence ID" value="NZ_JACJPW010000023.1"/>
</dbReference>
<dbReference type="PRINTS" id="PR00039">
    <property type="entry name" value="HTHLYSR"/>
</dbReference>
<dbReference type="InterPro" id="IPR036390">
    <property type="entry name" value="WH_DNA-bd_sf"/>
</dbReference>
<dbReference type="Proteomes" id="UP000641646">
    <property type="component" value="Unassembled WGS sequence"/>
</dbReference>
<dbReference type="InterPro" id="IPR000847">
    <property type="entry name" value="LysR_HTH_N"/>
</dbReference>
<dbReference type="EMBL" id="JACJPW010000023">
    <property type="protein sequence ID" value="MBD2181648.1"/>
    <property type="molecule type" value="Genomic_DNA"/>
</dbReference>
<dbReference type="InterPro" id="IPR005119">
    <property type="entry name" value="LysR_subst-bd"/>
</dbReference>
<gene>
    <name evidence="6" type="ORF">H6G03_11095</name>
</gene>
<dbReference type="SUPFAM" id="SSF46785">
    <property type="entry name" value="Winged helix' DNA-binding domain"/>
    <property type="match status" value="1"/>
</dbReference>
<dbReference type="Gene3D" id="1.10.10.10">
    <property type="entry name" value="Winged helix-like DNA-binding domain superfamily/Winged helix DNA-binding domain"/>
    <property type="match status" value="1"/>
</dbReference>
<reference evidence="6" key="1">
    <citation type="journal article" date="2015" name="ISME J.">
        <title>Draft Genome Sequence of Streptomyces incarnatus NRRL8089, which Produces the Nucleoside Antibiotic Sinefungin.</title>
        <authorList>
            <person name="Oshima K."/>
            <person name="Hattori M."/>
            <person name="Shimizu H."/>
            <person name="Fukuda K."/>
            <person name="Nemoto M."/>
            <person name="Inagaki K."/>
            <person name="Tamura T."/>
        </authorList>
    </citation>
    <scope>NUCLEOTIDE SEQUENCE</scope>
    <source>
        <strain evidence="6">FACHB-1375</strain>
    </source>
</reference>
<dbReference type="InterPro" id="IPR037402">
    <property type="entry name" value="YidZ_PBP2"/>
</dbReference>
<dbReference type="PANTHER" id="PTHR30118">
    <property type="entry name" value="HTH-TYPE TRANSCRIPTIONAL REGULATOR LEUO-RELATED"/>
    <property type="match status" value="1"/>
</dbReference>
<feature type="domain" description="HTH lysR-type" evidence="5">
    <location>
        <begin position="6"/>
        <end position="63"/>
    </location>
</feature>
<comment type="caution">
    <text evidence="6">The sequence shown here is derived from an EMBL/GenBank/DDBJ whole genome shotgun (WGS) entry which is preliminary data.</text>
</comment>
<protein>
    <submittedName>
        <fullName evidence="6">LysR family transcriptional regulator</fullName>
    </submittedName>
</protein>
<dbReference type="Pfam" id="PF03466">
    <property type="entry name" value="LysR_substrate"/>
    <property type="match status" value="1"/>
</dbReference>
<keyword evidence="4" id="KW-0804">Transcription</keyword>
<dbReference type="PROSITE" id="PS50931">
    <property type="entry name" value="HTH_LYSR"/>
    <property type="match status" value="1"/>
</dbReference>
<name>A0A926VD61_9CYAN</name>